<evidence type="ECO:0000313" key="1">
    <source>
        <dbReference type="EMBL" id="QHU07709.1"/>
    </source>
</evidence>
<reference evidence="1" key="1">
    <citation type="journal article" date="2020" name="Nature">
        <title>Giant virus diversity and host interactions through global metagenomics.</title>
        <authorList>
            <person name="Schulz F."/>
            <person name="Roux S."/>
            <person name="Paez-Espino D."/>
            <person name="Jungbluth S."/>
            <person name="Walsh D.A."/>
            <person name="Denef V.J."/>
            <person name="McMahon K.D."/>
            <person name="Konstantinidis K.T."/>
            <person name="Eloe-Fadrosh E.A."/>
            <person name="Kyrpides N.C."/>
            <person name="Woyke T."/>
        </authorList>
    </citation>
    <scope>NUCLEOTIDE SEQUENCE</scope>
    <source>
        <strain evidence="1">GVMAG-S-1041349-163</strain>
    </source>
</reference>
<accession>A0A6C0JQ70</accession>
<sequence length="79" mass="8825">MKDALYIGCLQCFNGLVECVKAINATIGFQMCFLSDLFVEQMITNTTCFDALNCSGCWNLRLMSIAKNCTESILNIKLE</sequence>
<organism evidence="1">
    <name type="scientific">viral metagenome</name>
    <dbReference type="NCBI Taxonomy" id="1070528"/>
    <lineage>
        <taxon>unclassified sequences</taxon>
        <taxon>metagenomes</taxon>
        <taxon>organismal metagenomes</taxon>
    </lineage>
</organism>
<proteinExistence type="predicted"/>
<protein>
    <submittedName>
        <fullName evidence="1">Uncharacterized protein</fullName>
    </submittedName>
</protein>
<dbReference type="EMBL" id="MN740686">
    <property type="protein sequence ID" value="QHU07709.1"/>
    <property type="molecule type" value="Genomic_DNA"/>
</dbReference>
<dbReference type="AlphaFoldDB" id="A0A6C0JQ70"/>
<name>A0A6C0JQ70_9ZZZZ</name>